<keyword evidence="10" id="KW-0152">Cholesterol biosynthesis</keyword>
<keyword evidence="10" id="KW-0256">Endoplasmic reticulum</keyword>
<evidence type="ECO:0000256" key="5">
    <source>
        <dbReference type="ARBA" id="ARBA00022989"/>
    </source>
</evidence>
<dbReference type="GO" id="GO:0005789">
    <property type="term" value="C:endoplasmic reticulum membrane"/>
    <property type="evidence" value="ECO:0007669"/>
    <property type="project" value="UniProtKB-SubCell"/>
</dbReference>
<evidence type="ECO:0000313" key="11">
    <source>
        <dbReference type="EMBL" id="KYO44537.1"/>
    </source>
</evidence>
<accession>A0A151P638</accession>
<dbReference type="PANTHER" id="PTHR21257">
    <property type="entry name" value="DELTA(14)-STEROL REDUCTASE"/>
    <property type="match status" value="1"/>
</dbReference>
<comment type="caution">
    <text evidence="11">The sequence shown here is derived from an EMBL/GenBank/DDBJ whole genome shotgun (WGS) entry which is preliminary data.</text>
</comment>
<evidence type="ECO:0000256" key="4">
    <source>
        <dbReference type="ARBA" id="ARBA00022692"/>
    </source>
</evidence>
<keyword evidence="10" id="KW-0443">Lipid metabolism</keyword>
<sequence>MEKVCKTKEAILTTMDITHDGFGFMLAFGDLVWVLLIESLSAEDKVGHPNEISWLAASAIIILNNMKSANWCAIPSCERSHADRVAKQRQRMRS</sequence>
<dbReference type="EMBL" id="AKHW03000729">
    <property type="protein sequence ID" value="KYO44537.1"/>
    <property type="molecule type" value="Genomic_DNA"/>
</dbReference>
<dbReference type="GO" id="GO:0006695">
    <property type="term" value="P:cholesterol biosynthetic process"/>
    <property type="evidence" value="ECO:0007669"/>
    <property type="project" value="UniProtKB-UniRule"/>
</dbReference>
<keyword evidence="10" id="KW-0752">Steroid biosynthesis</keyword>
<evidence type="ECO:0000256" key="3">
    <source>
        <dbReference type="ARBA" id="ARBA00022553"/>
    </source>
</evidence>
<evidence type="ECO:0000256" key="10">
    <source>
        <dbReference type="RuleBase" id="RU369120"/>
    </source>
</evidence>
<keyword evidence="5" id="KW-1133">Transmembrane helix</keyword>
<name>A0A151P638_ALLMI</name>
<dbReference type="PANTHER" id="PTHR21257:SF55">
    <property type="entry name" value="DELTA(14)-STEROL REDUCTASE LBR"/>
    <property type="match status" value="1"/>
</dbReference>
<reference evidence="11 12" key="1">
    <citation type="journal article" date="2012" name="Genome Biol.">
        <title>Sequencing three crocodilian genomes to illuminate the evolution of archosaurs and amniotes.</title>
        <authorList>
            <person name="St John J.A."/>
            <person name="Braun E.L."/>
            <person name="Isberg S.R."/>
            <person name="Miles L.G."/>
            <person name="Chong A.Y."/>
            <person name="Gongora J."/>
            <person name="Dalzell P."/>
            <person name="Moran C."/>
            <person name="Bed'hom B."/>
            <person name="Abzhanov A."/>
            <person name="Burgess S.C."/>
            <person name="Cooksey A.M."/>
            <person name="Castoe T.A."/>
            <person name="Crawford N.G."/>
            <person name="Densmore L.D."/>
            <person name="Drew J.C."/>
            <person name="Edwards S.V."/>
            <person name="Faircloth B.C."/>
            <person name="Fujita M.K."/>
            <person name="Greenwold M.J."/>
            <person name="Hoffmann F.G."/>
            <person name="Howard J.M."/>
            <person name="Iguchi T."/>
            <person name="Janes D.E."/>
            <person name="Khan S.Y."/>
            <person name="Kohno S."/>
            <person name="de Koning A.J."/>
            <person name="Lance S.L."/>
            <person name="McCarthy F.M."/>
            <person name="McCormack J.E."/>
            <person name="Merchant M.E."/>
            <person name="Peterson D.G."/>
            <person name="Pollock D.D."/>
            <person name="Pourmand N."/>
            <person name="Raney B.J."/>
            <person name="Roessler K.A."/>
            <person name="Sanford J.R."/>
            <person name="Sawyer R.H."/>
            <person name="Schmidt C.J."/>
            <person name="Triplett E.W."/>
            <person name="Tuberville T.D."/>
            <person name="Venegas-Anaya M."/>
            <person name="Howard J.T."/>
            <person name="Jarvis E.D."/>
            <person name="Guillette L.J.Jr."/>
            <person name="Glenn T.C."/>
            <person name="Green R.E."/>
            <person name="Ray D.A."/>
        </authorList>
    </citation>
    <scope>NUCLEOTIDE SEQUENCE [LARGE SCALE GENOMIC DNA]</scope>
    <source>
        <strain evidence="11">KSC_2009_1</strain>
    </source>
</reference>
<keyword evidence="7" id="KW-0472">Membrane</keyword>
<keyword evidence="6" id="KW-0238">DNA-binding</keyword>
<keyword evidence="10" id="KW-0153">Cholesterol metabolism</keyword>
<evidence type="ECO:0000256" key="9">
    <source>
        <dbReference type="ARBA" id="ARBA00023242"/>
    </source>
</evidence>
<organism evidence="11 12">
    <name type="scientific">Alligator mississippiensis</name>
    <name type="common">American alligator</name>
    <dbReference type="NCBI Taxonomy" id="8496"/>
    <lineage>
        <taxon>Eukaryota</taxon>
        <taxon>Metazoa</taxon>
        <taxon>Chordata</taxon>
        <taxon>Craniata</taxon>
        <taxon>Vertebrata</taxon>
        <taxon>Euteleostomi</taxon>
        <taxon>Archelosauria</taxon>
        <taxon>Archosauria</taxon>
        <taxon>Crocodylia</taxon>
        <taxon>Alligatoridae</taxon>
        <taxon>Alligatorinae</taxon>
        <taxon>Alligator</taxon>
    </lineage>
</organism>
<evidence type="ECO:0000256" key="6">
    <source>
        <dbReference type="ARBA" id="ARBA00023125"/>
    </source>
</evidence>
<keyword evidence="10" id="KW-0444">Lipid biosynthesis</keyword>
<evidence type="ECO:0000256" key="8">
    <source>
        <dbReference type="ARBA" id="ARBA00023170"/>
    </source>
</evidence>
<gene>
    <name evidence="11" type="ORF">Y1Q_0016689</name>
</gene>
<keyword evidence="3" id="KW-0597">Phosphoprotein</keyword>
<keyword evidence="10" id="KW-0753">Steroid metabolism</keyword>
<comment type="subcellular location">
    <subcellularLocation>
        <location evidence="10">Endoplasmic reticulum membrane</location>
        <topology evidence="10">Multi-pass membrane protein</topology>
    </subcellularLocation>
    <subcellularLocation>
        <location evidence="1">Nucleus inner membrane</location>
        <topology evidence="1">Multi-pass membrane protein</topology>
    </subcellularLocation>
</comment>
<proteinExistence type="inferred from homology"/>
<keyword evidence="8" id="KW-0675">Receptor</keyword>
<evidence type="ECO:0000313" key="12">
    <source>
        <dbReference type="Proteomes" id="UP000050525"/>
    </source>
</evidence>
<dbReference type="Pfam" id="PF01222">
    <property type="entry name" value="ERG4_ERG24"/>
    <property type="match status" value="1"/>
</dbReference>
<evidence type="ECO:0000256" key="7">
    <source>
        <dbReference type="ARBA" id="ARBA00023136"/>
    </source>
</evidence>
<keyword evidence="9" id="KW-0539">Nucleus</keyword>
<dbReference type="STRING" id="8496.A0A151P638"/>
<keyword evidence="12" id="KW-1185">Reference proteome</keyword>
<dbReference type="Proteomes" id="UP000050525">
    <property type="component" value="Unassembled WGS sequence"/>
</dbReference>
<keyword evidence="10" id="KW-1207">Sterol metabolism</keyword>
<keyword evidence="10" id="KW-0560">Oxidoreductase</keyword>
<comment type="pathway">
    <text evidence="10">Steroid biosynthesis; cholesterol biosynthesis.</text>
</comment>
<keyword evidence="4" id="KW-0812">Transmembrane</keyword>
<dbReference type="InterPro" id="IPR001171">
    <property type="entry name" value="ERG24_DHCR-like"/>
</dbReference>
<comment type="similarity">
    <text evidence="2 10">Belongs to the ERG4/ERG24 family.</text>
</comment>
<dbReference type="GO" id="GO:0003677">
    <property type="term" value="F:DNA binding"/>
    <property type="evidence" value="ECO:0007669"/>
    <property type="project" value="UniProtKB-KW"/>
</dbReference>
<keyword evidence="10" id="KW-0756">Sterol biosynthesis</keyword>
<dbReference type="GO" id="GO:0050613">
    <property type="term" value="F:Delta14-sterol reductase activity"/>
    <property type="evidence" value="ECO:0007669"/>
    <property type="project" value="TreeGrafter"/>
</dbReference>
<protein>
    <submittedName>
        <fullName evidence="11">Uncharacterized protein</fullName>
    </submittedName>
</protein>
<dbReference type="GO" id="GO:0005637">
    <property type="term" value="C:nuclear inner membrane"/>
    <property type="evidence" value="ECO:0007669"/>
    <property type="project" value="UniProtKB-SubCell"/>
</dbReference>
<evidence type="ECO:0000256" key="1">
    <source>
        <dbReference type="ARBA" id="ARBA00004473"/>
    </source>
</evidence>
<dbReference type="AlphaFoldDB" id="A0A151P638"/>
<evidence type="ECO:0000256" key="2">
    <source>
        <dbReference type="ARBA" id="ARBA00005402"/>
    </source>
</evidence>